<reference evidence="6" key="1">
    <citation type="journal article" date="2020" name="mSystems">
        <title>Genome- and Community-Level Interaction Insights into Carbon Utilization and Element Cycling Functions of Hydrothermarchaeota in Hydrothermal Sediment.</title>
        <authorList>
            <person name="Zhou Z."/>
            <person name="Liu Y."/>
            <person name="Xu W."/>
            <person name="Pan J."/>
            <person name="Luo Z.H."/>
            <person name="Li M."/>
        </authorList>
    </citation>
    <scope>NUCLEOTIDE SEQUENCE [LARGE SCALE GENOMIC DNA]</scope>
    <source>
        <strain evidence="7">SpSt-1</strain>
        <strain evidence="6">SpSt-1121</strain>
    </source>
</reference>
<dbReference type="InterPro" id="IPR001593">
    <property type="entry name" value="Ribosomal_eS1"/>
</dbReference>
<name>A0A7C5XHA0_9CREN</name>
<proteinExistence type="inferred from homology"/>
<organism evidence="6">
    <name type="scientific">Ignisphaera aggregans</name>
    <dbReference type="NCBI Taxonomy" id="334771"/>
    <lineage>
        <taxon>Archaea</taxon>
        <taxon>Thermoproteota</taxon>
        <taxon>Thermoprotei</taxon>
        <taxon>Desulfurococcales</taxon>
        <taxon>Desulfurococcaceae</taxon>
        <taxon>Ignisphaera</taxon>
    </lineage>
</organism>
<gene>
    <name evidence="3" type="primary">rps3ae</name>
    <name evidence="7" type="ORF">ENL47_00365</name>
    <name evidence="8" type="ORF">ENL47_02700</name>
    <name evidence="6" type="ORF">ENM84_02740</name>
</gene>
<dbReference type="InterPro" id="IPR030838">
    <property type="entry name" value="Ribosomal_eS1_arc"/>
</dbReference>
<evidence type="ECO:0000256" key="3">
    <source>
        <dbReference type="HAMAP-Rule" id="MF_00359"/>
    </source>
</evidence>
<keyword evidence="5" id="KW-0472">Membrane</keyword>
<dbReference type="EMBL" id="DRZI01000117">
    <property type="protein sequence ID" value="HHP81561.1"/>
    <property type="molecule type" value="Genomic_DNA"/>
</dbReference>
<evidence type="ECO:0000313" key="6">
    <source>
        <dbReference type="EMBL" id="HHP81561.1"/>
    </source>
</evidence>
<comment type="similarity">
    <text evidence="3 4">Belongs to the eukaryotic ribosomal protein eS1 family.</text>
</comment>
<dbReference type="GO" id="GO:1990904">
    <property type="term" value="C:ribonucleoprotein complex"/>
    <property type="evidence" value="ECO:0007669"/>
    <property type="project" value="UniProtKB-KW"/>
</dbReference>
<dbReference type="GO" id="GO:0006412">
    <property type="term" value="P:translation"/>
    <property type="evidence" value="ECO:0007669"/>
    <property type="project" value="UniProtKB-UniRule"/>
</dbReference>
<evidence type="ECO:0000256" key="5">
    <source>
        <dbReference type="SAM" id="Phobius"/>
    </source>
</evidence>
<keyword evidence="1 3" id="KW-0689">Ribosomal protein</keyword>
<evidence type="ECO:0000313" key="7">
    <source>
        <dbReference type="EMBL" id="HHR95304.1"/>
    </source>
</evidence>
<dbReference type="GO" id="GO:0003735">
    <property type="term" value="F:structural constituent of ribosome"/>
    <property type="evidence" value="ECO:0007669"/>
    <property type="project" value="InterPro"/>
</dbReference>
<dbReference type="EMBL" id="DRUB01000010">
    <property type="protein sequence ID" value="HHR95304.1"/>
    <property type="molecule type" value="Genomic_DNA"/>
</dbReference>
<dbReference type="EMBL" id="DRUB01000048">
    <property type="protein sequence ID" value="HHR95739.1"/>
    <property type="molecule type" value="Genomic_DNA"/>
</dbReference>
<dbReference type="SMART" id="SM01397">
    <property type="entry name" value="Ribosomal_S3Ae"/>
    <property type="match status" value="1"/>
</dbReference>
<evidence type="ECO:0000256" key="1">
    <source>
        <dbReference type="ARBA" id="ARBA00022980"/>
    </source>
</evidence>
<evidence type="ECO:0000313" key="8">
    <source>
        <dbReference type="EMBL" id="HHR95739.1"/>
    </source>
</evidence>
<keyword evidence="2 3" id="KW-0687">Ribonucleoprotein</keyword>
<dbReference type="NCBIfam" id="NF003142">
    <property type="entry name" value="PRK04057.1"/>
    <property type="match status" value="1"/>
</dbReference>
<protein>
    <recommendedName>
        <fullName evidence="3">Small ribosomal subunit protein eS1</fullName>
    </recommendedName>
</protein>
<evidence type="ECO:0000256" key="4">
    <source>
        <dbReference type="RuleBase" id="RU000668"/>
    </source>
</evidence>
<dbReference type="AlphaFoldDB" id="A0A7C5XHA0"/>
<sequence>MSSTMQKFRLTGRERWRMKKWYNVLAPPSFGSVTIATTPVDESWKLLGRNIETTLYDLTGDITQVHIHLYFQIWKVEGENAYTIFKGHELARDYIRSLTRRKSSRVTAIFNVNTKDNYLLRLTVMAWTTYKCNTSQQRAIRKILMDTTLNIASTKTFDEFVIGMVFGDYTQQLFNEAKKIYPLRKVEFAKSKLVAVPTPEGLKKAIIVPRPGVLEASHGTSL</sequence>
<keyword evidence="5" id="KW-0812">Transmembrane</keyword>
<feature type="transmembrane region" description="Helical" evidence="5">
    <location>
        <begin position="21"/>
        <end position="40"/>
    </location>
</feature>
<evidence type="ECO:0000256" key="2">
    <source>
        <dbReference type="ARBA" id="ARBA00023274"/>
    </source>
</evidence>
<dbReference type="InterPro" id="IPR018281">
    <property type="entry name" value="Ribosomal_eS1_CS"/>
</dbReference>
<keyword evidence="5" id="KW-1133">Transmembrane helix</keyword>
<dbReference type="PROSITE" id="PS01191">
    <property type="entry name" value="RIBOSOMAL_S3AE"/>
    <property type="match status" value="1"/>
</dbReference>
<dbReference type="GO" id="GO:0005840">
    <property type="term" value="C:ribosome"/>
    <property type="evidence" value="ECO:0007669"/>
    <property type="project" value="UniProtKB-KW"/>
</dbReference>
<accession>A0A7C5XHA0</accession>
<dbReference type="Pfam" id="PF01015">
    <property type="entry name" value="Ribosomal_S3Ae"/>
    <property type="match status" value="1"/>
</dbReference>
<dbReference type="HAMAP" id="MF_00359">
    <property type="entry name" value="Ribosomal_eS1"/>
    <property type="match status" value="1"/>
</dbReference>
<comment type="caution">
    <text evidence="6">The sequence shown here is derived from an EMBL/GenBank/DDBJ whole genome shotgun (WGS) entry which is preliminary data.</text>
</comment>